<name>A0A2U8UNQ9_9CAUD</name>
<dbReference type="EMBL" id="MH155870">
    <property type="protein sequence ID" value="AWN05315.1"/>
    <property type="molecule type" value="Genomic_DNA"/>
</dbReference>
<gene>
    <name evidence="1" type="primary">93</name>
    <name evidence="1" type="ORF">SEA_IBANTIK_93</name>
</gene>
<organism evidence="1 2">
    <name type="scientific">Streptomyces phage Ibantik</name>
    <dbReference type="NCBI Taxonomy" id="2182397"/>
    <lineage>
        <taxon>Viruses</taxon>
        <taxon>Duplodnaviria</taxon>
        <taxon>Heunggongvirae</taxon>
        <taxon>Uroviricota</taxon>
        <taxon>Caudoviricetes</taxon>
        <taxon>Ibantikvirus</taxon>
        <taxon>Ibantikvirus ibantik</taxon>
    </lineage>
</organism>
<evidence type="ECO:0000313" key="2">
    <source>
        <dbReference type="Proteomes" id="UP000247188"/>
    </source>
</evidence>
<dbReference type="RefSeq" id="YP_010754715.1">
    <property type="nucleotide sequence ID" value="NC_073462.1"/>
</dbReference>
<dbReference type="KEGG" id="vg:80019313"/>
<proteinExistence type="predicted"/>
<sequence length="65" mass="7784">MSNRHGVHYSSYVATEGMRCIPFCENEVTHWACFEFRGDKHFHCQVRCEQHRQENEPHTTYSPIK</sequence>
<dbReference type="Proteomes" id="UP000247188">
    <property type="component" value="Segment"/>
</dbReference>
<protein>
    <submittedName>
        <fullName evidence="1">Uncharacterized protein</fullName>
    </submittedName>
</protein>
<dbReference type="GeneID" id="80019313"/>
<evidence type="ECO:0000313" key="1">
    <source>
        <dbReference type="EMBL" id="AWN05315.1"/>
    </source>
</evidence>
<accession>A0A2U8UNQ9</accession>
<keyword evidence="2" id="KW-1185">Reference proteome</keyword>
<reference evidence="2" key="1">
    <citation type="submission" date="2018-04" db="EMBL/GenBank/DDBJ databases">
        <authorList>
            <person name="Go L.Y."/>
            <person name="Mitchell J.A."/>
        </authorList>
    </citation>
    <scope>NUCLEOTIDE SEQUENCE [LARGE SCALE GENOMIC DNA]</scope>
</reference>